<dbReference type="Pfam" id="PF12237">
    <property type="entry name" value="PCIF1_WW"/>
    <property type="match status" value="2"/>
</dbReference>
<protein>
    <recommendedName>
        <fullName evidence="2">PCIF1 WW domain-containing protein</fullName>
    </recommendedName>
</protein>
<dbReference type="AlphaFoldDB" id="A0AB34J761"/>
<feature type="region of interest" description="Disordered" evidence="1">
    <location>
        <begin position="244"/>
        <end position="284"/>
    </location>
</feature>
<dbReference type="InterPro" id="IPR039881">
    <property type="entry name" value="PCIF1-like"/>
</dbReference>
<evidence type="ECO:0000313" key="4">
    <source>
        <dbReference type="Proteomes" id="UP001515480"/>
    </source>
</evidence>
<organism evidence="3 4">
    <name type="scientific">Prymnesium parvum</name>
    <name type="common">Toxic golden alga</name>
    <dbReference type="NCBI Taxonomy" id="97485"/>
    <lineage>
        <taxon>Eukaryota</taxon>
        <taxon>Haptista</taxon>
        <taxon>Haptophyta</taxon>
        <taxon>Prymnesiophyceae</taxon>
        <taxon>Prymnesiales</taxon>
        <taxon>Prymnesiaceae</taxon>
        <taxon>Prymnesium</taxon>
    </lineage>
</organism>
<dbReference type="PANTHER" id="PTHR21727">
    <property type="entry name" value="PHOSPHORYLATED CTD INTERACTING FACTOR 1"/>
    <property type="match status" value="1"/>
</dbReference>
<dbReference type="GO" id="GO:0099122">
    <property type="term" value="F:RNA polymerase II C-terminal domain binding"/>
    <property type="evidence" value="ECO:0007669"/>
    <property type="project" value="InterPro"/>
</dbReference>
<sequence>MVRLALAQRAAWLRARHVVKTFLSGSNVGVLQVGRVLKAFDGLPFHSDAAEAHEAWLPSAAELEAEGCGLRARLREVPGGESLISQLTDVLSEEMAALSSLEEEDAPSEVRLVEGTDGLQSLVWRGGGEQAREAGGDSFEVSGRRLAWLRRQHAQVVGGRSAEACADEAALIADEPLESLFRKRTFQMLARYDGMGGGSAGSGNHAAVPPEVFEVFEDWAQVPRGACIECFASPLNHRVADDTEAAVKRNPGGKKGSKKQQQLRAQSQPPSPPPASPPPAGPARFFSAFPVTDAPFGSRGSFLAEDSLSSSLLSEGGHTLLLFNPPFFARHMDQIAPRLDRFLETLTEQEDIADQSAAPPPRVTALVVVPAMGERRSYEVPHLVELMTSPFFRAQLTVRAGEHAYCHGLAHKRTHSPSTRHISGFDTSIFLFSNLSDPPARKRNFETLLKKVSAAFRSTSSAARIRISNHMF</sequence>
<comment type="caution">
    <text evidence="3">The sequence shown here is derived from an EMBL/GenBank/DDBJ whole genome shotgun (WGS) entry which is preliminary data.</text>
</comment>
<evidence type="ECO:0000313" key="3">
    <source>
        <dbReference type="EMBL" id="KAL1514473.1"/>
    </source>
</evidence>
<feature type="domain" description="PCIF1 WW" evidence="2">
    <location>
        <begin position="178"/>
        <end position="238"/>
    </location>
</feature>
<name>A0AB34J761_PRYPA</name>
<dbReference type="PANTHER" id="PTHR21727:SF0">
    <property type="entry name" value="MRNA (2'-O-METHYLADENOSINE-N(6)-)-METHYLTRANSFERASE"/>
    <property type="match status" value="1"/>
</dbReference>
<dbReference type="EMBL" id="JBGBPQ010000012">
    <property type="protein sequence ID" value="KAL1514473.1"/>
    <property type="molecule type" value="Genomic_DNA"/>
</dbReference>
<dbReference type="GO" id="GO:0016422">
    <property type="term" value="F:mRNA (2'-O-methyladenosine-N6-)-methyltransferase activity"/>
    <property type="evidence" value="ECO:0007669"/>
    <property type="project" value="InterPro"/>
</dbReference>
<dbReference type="InterPro" id="IPR022035">
    <property type="entry name" value="PCIF1_WW"/>
</dbReference>
<reference evidence="3 4" key="1">
    <citation type="journal article" date="2024" name="Science">
        <title>Giant polyketide synthase enzymes in the biosynthesis of giant marine polyether toxins.</title>
        <authorList>
            <person name="Fallon T.R."/>
            <person name="Shende V.V."/>
            <person name="Wierzbicki I.H."/>
            <person name="Pendleton A.L."/>
            <person name="Watervoot N.F."/>
            <person name="Auber R.P."/>
            <person name="Gonzalez D.J."/>
            <person name="Wisecaver J.H."/>
            <person name="Moore B.S."/>
        </authorList>
    </citation>
    <scope>NUCLEOTIDE SEQUENCE [LARGE SCALE GENOMIC DNA]</scope>
    <source>
        <strain evidence="3 4">12B1</strain>
    </source>
</reference>
<evidence type="ECO:0000259" key="2">
    <source>
        <dbReference type="Pfam" id="PF12237"/>
    </source>
</evidence>
<accession>A0AB34J761</accession>
<feature type="compositionally biased region" description="Pro residues" evidence="1">
    <location>
        <begin position="269"/>
        <end position="281"/>
    </location>
</feature>
<gene>
    <name evidence="3" type="ORF">AB1Y20_003572</name>
</gene>
<keyword evidence="4" id="KW-1185">Reference proteome</keyword>
<dbReference type="Proteomes" id="UP001515480">
    <property type="component" value="Unassembled WGS sequence"/>
</dbReference>
<evidence type="ECO:0000256" key="1">
    <source>
        <dbReference type="SAM" id="MobiDB-lite"/>
    </source>
</evidence>
<feature type="compositionally biased region" description="Low complexity" evidence="1">
    <location>
        <begin position="259"/>
        <end position="268"/>
    </location>
</feature>
<feature type="domain" description="PCIF1 WW" evidence="2">
    <location>
        <begin position="275"/>
        <end position="408"/>
    </location>
</feature>
<proteinExistence type="predicted"/>